<evidence type="ECO:0000313" key="1">
    <source>
        <dbReference type="EMBL" id="RBP45103.1"/>
    </source>
</evidence>
<dbReference type="InterPro" id="IPR004155">
    <property type="entry name" value="PBS_lyase_HEAT"/>
</dbReference>
<dbReference type="InterPro" id="IPR016024">
    <property type="entry name" value="ARM-type_fold"/>
</dbReference>
<protein>
    <submittedName>
        <fullName evidence="1">HEAT repeat protein</fullName>
    </submittedName>
</protein>
<sequence length="198" mass="22527">MRYTYDPADLQELLSRVGSSDDDAHYHALSVLQEHAEQTRGPLIALLKESPSEFQRSRCVTALTGMDHPEVEKALLHALQHDSSSIVRDVAVTGLRGIEDKETVPIFIDALSDRSEIVRRWCADILGRLGDERAVPRLKEALQHKDEWLAFRAAESLRQWNVPEARTTLEHLRDEALESSVRTCAKQALWEWDHGKVK</sequence>
<proteinExistence type="predicted"/>
<comment type="caution">
    <text evidence="1">The sequence shown here is derived from an EMBL/GenBank/DDBJ whole genome shotgun (WGS) entry which is preliminary data.</text>
</comment>
<dbReference type="Gene3D" id="1.25.10.10">
    <property type="entry name" value="Leucine-rich Repeat Variant"/>
    <property type="match status" value="1"/>
</dbReference>
<dbReference type="Proteomes" id="UP000253426">
    <property type="component" value="Unassembled WGS sequence"/>
</dbReference>
<dbReference type="GO" id="GO:0016491">
    <property type="term" value="F:oxidoreductase activity"/>
    <property type="evidence" value="ECO:0007669"/>
    <property type="project" value="TreeGrafter"/>
</dbReference>
<dbReference type="PANTHER" id="PTHR12697">
    <property type="entry name" value="PBS LYASE HEAT-LIKE PROTEIN"/>
    <property type="match status" value="1"/>
</dbReference>
<reference evidence="1 2" key="1">
    <citation type="submission" date="2018-06" db="EMBL/GenBank/DDBJ databases">
        <title>Genomic Encyclopedia of Type Strains, Phase IV (KMG-IV): sequencing the most valuable type-strain genomes for metagenomic binning, comparative biology and taxonomic classification.</title>
        <authorList>
            <person name="Goeker M."/>
        </authorList>
    </citation>
    <scope>NUCLEOTIDE SEQUENCE [LARGE SCALE GENOMIC DNA]</scope>
    <source>
        <strain evidence="1 2">DSM 25532</strain>
    </source>
</reference>
<dbReference type="EMBL" id="QNRR01000003">
    <property type="protein sequence ID" value="RBP45103.1"/>
    <property type="molecule type" value="Genomic_DNA"/>
</dbReference>
<dbReference type="InterPro" id="IPR011989">
    <property type="entry name" value="ARM-like"/>
</dbReference>
<name>A0A366HQ94_9BACT</name>
<dbReference type="RefSeq" id="WP_113958245.1">
    <property type="nucleotide sequence ID" value="NZ_QNRR01000003.1"/>
</dbReference>
<dbReference type="AlphaFoldDB" id="A0A366HQ94"/>
<organism evidence="1 2">
    <name type="scientific">Roseimicrobium gellanilyticum</name>
    <dbReference type="NCBI Taxonomy" id="748857"/>
    <lineage>
        <taxon>Bacteria</taxon>
        <taxon>Pseudomonadati</taxon>
        <taxon>Verrucomicrobiota</taxon>
        <taxon>Verrucomicrobiia</taxon>
        <taxon>Verrucomicrobiales</taxon>
        <taxon>Verrucomicrobiaceae</taxon>
        <taxon>Roseimicrobium</taxon>
    </lineage>
</organism>
<keyword evidence="2" id="KW-1185">Reference proteome</keyword>
<dbReference type="Pfam" id="PF13646">
    <property type="entry name" value="HEAT_2"/>
    <property type="match status" value="1"/>
</dbReference>
<evidence type="ECO:0000313" key="2">
    <source>
        <dbReference type="Proteomes" id="UP000253426"/>
    </source>
</evidence>
<dbReference type="SUPFAM" id="SSF48371">
    <property type="entry name" value="ARM repeat"/>
    <property type="match status" value="1"/>
</dbReference>
<accession>A0A366HQ94</accession>
<dbReference type="OrthoDB" id="462757at2"/>
<gene>
    <name evidence="1" type="ORF">DES53_10399</name>
</gene>
<dbReference type="PANTHER" id="PTHR12697:SF5">
    <property type="entry name" value="DEOXYHYPUSINE HYDROXYLASE"/>
    <property type="match status" value="1"/>
</dbReference>
<dbReference type="SMART" id="SM00567">
    <property type="entry name" value="EZ_HEAT"/>
    <property type="match status" value="3"/>
</dbReference>